<organism evidence="1 2">
    <name type="scientific">Fusarium mangiferae</name>
    <name type="common">Mango malformation disease fungus</name>
    <dbReference type="NCBI Taxonomy" id="192010"/>
    <lineage>
        <taxon>Eukaryota</taxon>
        <taxon>Fungi</taxon>
        <taxon>Dikarya</taxon>
        <taxon>Ascomycota</taxon>
        <taxon>Pezizomycotina</taxon>
        <taxon>Sordariomycetes</taxon>
        <taxon>Hypocreomycetidae</taxon>
        <taxon>Hypocreales</taxon>
        <taxon>Nectriaceae</taxon>
        <taxon>Fusarium</taxon>
        <taxon>Fusarium fujikuroi species complex</taxon>
    </lineage>
</organism>
<keyword evidence="2" id="KW-1185">Reference proteome</keyword>
<evidence type="ECO:0000313" key="1">
    <source>
        <dbReference type="EMBL" id="CVK89266.1"/>
    </source>
</evidence>
<gene>
    <name evidence="1" type="ORF">FMAN_04419</name>
</gene>
<dbReference type="Proteomes" id="UP000184255">
    <property type="component" value="Unassembled WGS sequence"/>
</dbReference>
<proteinExistence type="predicted"/>
<dbReference type="VEuPathDB" id="FungiDB:FMAN_04419"/>
<comment type="caution">
    <text evidence="1">The sequence shown here is derived from an EMBL/GenBank/DDBJ whole genome shotgun (WGS) entry which is preliminary data.</text>
</comment>
<protein>
    <submittedName>
        <fullName evidence="1">Uncharacterized protein</fullName>
    </submittedName>
</protein>
<dbReference type="GeneID" id="65083689"/>
<evidence type="ECO:0000313" key="2">
    <source>
        <dbReference type="Proteomes" id="UP000184255"/>
    </source>
</evidence>
<reference evidence="2" key="1">
    <citation type="journal article" date="2016" name="Genome Biol. Evol.">
        <title>Comparative 'omics' of the Fusarium fujikuroi species complex highlights differences in genetic potential and metabolite synthesis.</title>
        <authorList>
            <person name="Niehaus E.-M."/>
            <person name="Muensterkoetter M."/>
            <person name="Proctor R.H."/>
            <person name="Brown D.W."/>
            <person name="Sharon A."/>
            <person name="Idan Y."/>
            <person name="Oren-Young L."/>
            <person name="Sieber C.M."/>
            <person name="Novak O."/>
            <person name="Pencik A."/>
            <person name="Tarkowska D."/>
            <person name="Hromadova K."/>
            <person name="Freeman S."/>
            <person name="Maymon M."/>
            <person name="Elazar M."/>
            <person name="Youssef S.A."/>
            <person name="El-Shabrawy E.S.M."/>
            <person name="Shalaby A.B.A."/>
            <person name="Houterman P."/>
            <person name="Brock N.L."/>
            <person name="Burkhardt I."/>
            <person name="Tsavkelova E.A."/>
            <person name="Dickschat J.S."/>
            <person name="Galuszka P."/>
            <person name="Gueldener U."/>
            <person name="Tudzynski B."/>
        </authorList>
    </citation>
    <scope>NUCLEOTIDE SEQUENCE [LARGE SCALE GENOMIC DNA]</scope>
    <source>
        <strain evidence="2">MRC7560</strain>
    </source>
</reference>
<name>A0A1L7T3A0_FUSMA</name>
<accession>A0A1L7T3A0</accession>
<sequence>MRIRYDTTRQDQSSMEQMIYKFAVAVVQPSLWSGEHIARGEPRATAYNPNGHVSWYSRGDLGWTLQCPNVFRLRVVRLPRC</sequence>
<dbReference type="EMBL" id="FCQH01000003">
    <property type="protein sequence ID" value="CVK89266.1"/>
    <property type="molecule type" value="Genomic_DNA"/>
</dbReference>
<dbReference type="AlphaFoldDB" id="A0A1L7T3A0"/>
<dbReference type="RefSeq" id="XP_041679694.1">
    <property type="nucleotide sequence ID" value="XM_041828874.1"/>
</dbReference>